<dbReference type="KEGG" id="llu:AKJ09_06045"/>
<dbReference type="EMBL" id="CP012333">
    <property type="protein sequence ID" value="AKU99381.1"/>
    <property type="molecule type" value="Genomic_DNA"/>
</dbReference>
<evidence type="ECO:0000313" key="3">
    <source>
        <dbReference type="Proteomes" id="UP000064967"/>
    </source>
</evidence>
<dbReference type="RefSeq" id="WP_169927922.1">
    <property type="nucleotide sequence ID" value="NZ_CP012333.1"/>
</dbReference>
<evidence type="ECO:0000313" key="2">
    <source>
        <dbReference type="EMBL" id="AKU99381.1"/>
    </source>
</evidence>
<dbReference type="STRING" id="1391654.AKJ09_06045"/>
<reference evidence="2 3" key="1">
    <citation type="submission" date="2015-08" db="EMBL/GenBank/DDBJ databases">
        <authorList>
            <person name="Babu N.S."/>
            <person name="Beckwith C.J."/>
            <person name="Beseler K.G."/>
            <person name="Brison A."/>
            <person name="Carone J.V."/>
            <person name="Caskin T.P."/>
            <person name="Diamond M."/>
            <person name="Durham M.E."/>
            <person name="Foxe J.M."/>
            <person name="Go M."/>
            <person name="Henderson B.A."/>
            <person name="Jones I.B."/>
            <person name="McGettigan J.A."/>
            <person name="Micheletti S.J."/>
            <person name="Nasrallah M.E."/>
            <person name="Ortiz D."/>
            <person name="Piller C.R."/>
            <person name="Privatt S.R."/>
            <person name="Schneider S.L."/>
            <person name="Sharp S."/>
            <person name="Smith T.C."/>
            <person name="Stanton J.D."/>
            <person name="Ullery H.E."/>
            <person name="Wilson R.J."/>
            <person name="Serrano M.G."/>
            <person name="Buck G."/>
            <person name="Lee V."/>
            <person name="Wang Y."/>
            <person name="Carvalho R."/>
            <person name="Voegtly L."/>
            <person name="Shi R."/>
            <person name="Duckworth R."/>
            <person name="Johnson A."/>
            <person name="Loviza R."/>
            <person name="Walstead R."/>
            <person name="Shah Z."/>
            <person name="Kiflezghi M."/>
            <person name="Wade K."/>
            <person name="Ball S.L."/>
            <person name="Bradley K.W."/>
            <person name="Asai D.J."/>
            <person name="Bowman C.A."/>
            <person name="Russell D.A."/>
            <person name="Pope W.H."/>
            <person name="Jacobs-Sera D."/>
            <person name="Hendrix R.W."/>
            <person name="Hatfull G.F."/>
        </authorList>
    </citation>
    <scope>NUCLEOTIDE SEQUENCE [LARGE SCALE GENOMIC DNA]</scope>
    <source>
        <strain evidence="2 3">DSM 27648</strain>
    </source>
</reference>
<organism evidence="2 3">
    <name type="scientific">Labilithrix luteola</name>
    <dbReference type="NCBI Taxonomy" id="1391654"/>
    <lineage>
        <taxon>Bacteria</taxon>
        <taxon>Pseudomonadati</taxon>
        <taxon>Myxococcota</taxon>
        <taxon>Polyangia</taxon>
        <taxon>Polyangiales</taxon>
        <taxon>Labilitrichaceae</taxon>
        <taxon>Labilithrix</taxon>
    </lineage>
</organism>
<accession>A0A0K1Q175</accession>
<sequence length="45" mass="4888">MSKEGKGSAFIVRLPIHEERENGELGRGRGTSRELVSGLCRSSLS</sequence>
<dbReference type="Proteomes" id="UP000064967">
    <property type="component" value="Chromosome"/>
</dbReference>
<feature type="region of interest" description="Disordered" evidence="1">
    <location>
        <begin position="20"/>
        <end position="45"/>
    </location>
</feature>
<keyword evidence="3" id="KW-1185">Reference proteome</keyword>
<gene>
    <name evidence="2" type="ORF">AKJ09_06045</name>
</gene>
<evidence type="ECO:0000256" key="1">
    <source>
        <dbReference type="SAM" id="MobiDB-lite"/>
    </source>
</evidence>
<protein>
    <submittedName>
        <fullName evidence="2">Uncharacterized protein</fullName>
    </submittedName>
</protein>
<dbReference type="AlphaFoldDB" id="A0A0K1Q175"/>
<proteinExistence type="predicted"/>
<name>A0A0K1Q175_9BACT</name>